<reference evidence="20 21" key="1">
    <citation type="submission" date="2020-08" db="EMBL/GenBank/DDBJ databases">
        <title>Genomic Encyclopedia of Type Strains, Phase IV (KMG-IV): sequencing the most valuable type-strain genomes for metagenomic binning, comparative biology and taxonomic classification.</title>
        <authorList>
            <person name="Goeker M."/>
        </authorList>
    </citation>
    <scope>NUCLEOTIDE SEQUENCE [LARGE SCALE GENOMIC DNA]</scope>
    <source>
        <strain evidence="20 21">DSM 23958</strain>
    </source>
</reference>
<dbReference type="EC" id="2.7.8.26" evidence="5 19"/>
<evidence type="ECO:0000256" key="19">
    <source>
        <dbReference type="HAMAP-Rule" id="MF_00719"/>
    </source>
</evidence>
<feature type="transmembrane region" description="Helical" evidence="19">
    <location>
        <begin position="205"/>
        <end position="225"/>
    </location>
</feature>
<dbReference type="AlphaFoldDB" id="A0A840S5R7"/>
<evidence type="ECO:0000256" key="7">
    <source>
        <dbReference type="ARBA" id="ARBA00022475"/>
    </source>
</evidence>
<evidence type="ECO:0000313" key="21">
    <source>
        <dbReference type="Proteomes" id="UP000554837"/>
    </source>
</evidence>
<evidence type="ECO:0000256" key="6">
    <source>
        <dbReference type="ARBA" id="ARBA00015850"/>
    </source>
</evidence>
<evidence type="ECO:0000256" key="10">
    <source>
        <dbReference type="ARBA" id="ARBA00022692"/>
    </source>
</evidence>
<gene>
    <name evidence="19" type="primary">cobS</name>
    <name evidence="20" type="ORF">HNQ51_002152</name>
</gene>
<keyword evidence="7 19" id="KW-1003">Cell membrane</keyword>
<dbReference type="GO" id="GO:0008818">
    <property type="term" value="F:cobalamin 5'-phosphate synthase activity"/>
    <property type="evidence" value="ECO:0007669"/>
    <property type="project" value="UniProtKB-UniRule"/>
</dbReference>
<comment type="caution">
    <text evidence="20">The sequence shown here is derived from an EMBL/GenBank/DDBJ whole genome shotgun (WGS) entry which is preliminary data.</text>
</comment>
<feature type="transmembrane region" description="Helical" evidence="19">
    <location>
        <begin position="69"/>
        <end position="86"/>
    </location>
</feature>
<dbReference type="GO" id="GO:0005886">
    <property type="term" value="C:plasma membrane"/>
    <property type="evidence" value="ECO:0007669"/>
    <property type="project" value="UniProtKB-SubCell"/>
</dbReference>
<comment type="function">
    <text evidence="14 19">Joins adenosylcobinamide-GDP and alpha-ribazole to generate adenosylcobalamin (Ado-cobalamin). Also synthesizes adenosylcobalamin 5'-phosphate from adenosylcobinamide-GDP and alpha-ribazole 5'-phosphate.</text>
</comment>
<dbReference type="Pfam" id="PF02654">
    <property type="entry name" value="CobS"/>
    <property type="match status" value="1"/>
</dbReference>
<evidence type="ECO:0000256" key="5">
    <source>
        <dbReference type="ARBA" id="ARBA00013200"/>
    </source>
</evidence>
<dbReference type="NCBIfam" id="TIGR00317">
    <property type="entry name" value="cobS"/>
    <property type="match status" value="1"/>
</dbReference>
<comment type="catalytic activity">
    <reaction evidence="18 19">
        <text>alpha-ribazole 5'-phosphate + adenosylcob(III)inamide-GDP = adenosylcob(III)alamin 5'-phosphate + GMP + H(+)</text>
        <dbReference type="Rhea" id="RHEA:23560"/>
        <dbReference type="ChEBI" id="CHEBI:15378"/>
        <dbReference type="ChEBI" id="CHEBI:57918"/>
        <dbReference type="ChEBI" id="CHEBI:58115"/>
        <dbReference type="ChEBI" id="CHEBI:60487"/>
        <dbReference type="ChEBI" id="CHEBI:60493"/>
        <dbReference type="EC" id="2.7.8.26"/>
    </reaction>
</comment>
<proteinExistence type="inferred from homology"/>
<evidence type="ECO:0000256" key="17">
    <source>
        <dbReference type="ARBA" id="ARBA00048623"/>
    </source>
</evidence>
<keyword evidence="11 19" id="KW-0460">Magnesium</keyword>
<evidence type="ECO:0000256" key="8">
    <source>
        <dbReference type="ARBA" id="ARBA00022573"/>
    </source>
</evidence>
<evidence type="ECO:0000313" key="20">
    <source>
        <dbReference type="EMBL" id="MBB5204838.1"/>
    </source>
</evidence>
<evidence type="ECO:0000256" key="13">
    <source>
        <dbReference type="ARBA" id="ARBA00023136"/>
    </source>
</evidence>
<evidence type="ECO:0000256" key="12">
    <source>
        <dbReference type="ARBA" id="ARBA00022989"/>
    </source>
</evidence>
<keyword evidence="10 19" id="KW-0812">Transmembrane</keyword>
<protein>
    <recommendedName>
        <fullName evidence="6 19">Adenosylcobinamide-GDP ribazoletransferase</fullName>
        <ecNumber evidence="5 19">2.7.8.26</ecNumber>
    </recommendedName>
    <alternativeName>
        <fullName evidence="16 19">Cobalamin synthase</fullName>
    </alternativeName>
    <alternativeName>
        <fullName evidence="15 19">Cobalamin-5'-phosphate synthase</fullName>
    </alternativeName>
</protein>
<comment type="cofactor">
    <cofactor evidence="1 19">
        <name>Mg(2+)</name>
        <dbReference type="ChEBI" id="CHEBI:18420"/>
    </cofactor>
</comment>
<keyword evidence="8 19" id="KW-0169">Cobalamin biosynthesis</keyword>
<evidence type="ECO:0000256" key="1">
    <source>
        <dbReference type="ARBA" id="ARBA00001946"/>
    </source>
</evidence>
<keyword evidence="12 19" id="KW-1133">Transmembrane helix</keyword>
<feature type="transmembrane region" description="Helical" evidence="19">
    <location>
        <begin position="42"/>
        <end position="62"/>
    </location>
</feature>
<accession>A0A840S5R7</accession>
<keyword evidence="9 19" id="KW-0808">Transferase</keyword>
<feature type="transmembrane region" description="Helical" evidence="19">
    <location>
        <begin position="116"/>
        <end position="134"/>
    </location>
</feature>
<evidence type="ECO:0000256" key="2">
    <source>
        <dbReference type="ARBA" id="ARBA00004651"/>
    </source>
</evidence>
<comment type="similarity">
    <text evidence="4 19">Belongs to the CobS family.</text>
</comment>
<comment type="catalytic activity">
    <reaction evidence="17 19">
        <text>alpha-ribazole + adenosylcob(III)inamide-GDP = adenosylcob(III)alamin + GMP + H(+)</text>
        <dbReference type="Rhea" id="RHEA:16049"/>
        <dbReference type="ChEBI" id="CHEBI:10329"/>
        <dbReference type="ChEBI" id="CHEBI:15378"/>
        <dbReference type="ChEBI" id="CHEBI:18408"/>
        <dbReference type="ChEBI" id="CHEBI:58115"/>
        <dbReference type="ChEBI" id="CHEBI:60487"/>
        <dbReference type="EC" id="2.7.8.26"/>
    </reaction>
</comment>
<evidence type="ECO:0000256" key="9">
    <source>
        <dbReference type="ARBA" id="ARBA00022679"/>
    </source>
</evidence>
<keyword evidence="21" id="KW-1185">Reference proteome</keyword>
<dbReference type="GO" id="GO:0051073">
    <property type="term" value="F:adenosylcobinamide-GDP ribazoletransferase activity"/>
    <property type="evidence" value="ECO:0007669"/>
    <property type="project" value="UniProtKB-UniRule"/>
</dbReference>
<sequence length="260" mass="27365">MTIRWTEEVRLIAVALQFLTRCPVPARWLAPWQPDWLNACVRHFPLVGAGVGAFSAAVLWGAAQFWGPWVAALLALAAGAWATGAFHEDGLADTMDALGGAVSREKALTIMKDSRIGSYGALALILITGLRAAALAELVAHSATGAALLLIATHALARSLPLGLMMALPYAGDAEHAKAKPLATGVRGPQVLPGLLWLAPLPLLIGWPSLVQALAVLLLLLGLLLRRWYARRLGGYTGDTLGAAEQLGEAALLLLFAARV</sequence>
<dbReference type="PANTHER" id="PTHR34148:SF1">
    <property type="entry name" value="ADENOSYLCOBINAMIDE-GDP RIBAZOLETRANSFERASE"/>
    <property type="match status" value="1"/>
</dbReference>
<dbReference type="HAMAP" id="MF_00719">
    <property type="entry name" value="CobS"/>
    <property type="match status" value="1"/>
</dbReference>
<dbReference type="UniPathway" id="UPA00148">
    <property type="reaction ID" value="UER00238"/>
</dbReference>
<comment type="subcellular location">
    <subcellularLocation>
        <location evidence="2 19">Cell membrane</location>
        <topology evidence="2 19">Multi-pass membrane protein</topology>
    </subcellularLocation>
</comment>
<dbReference type="GO" id="GO:0009236">
    <property type="term" value="P:cobalamin biosynthetic process"/>
    <property type="evidence" value="ECO:0007669"/>
    <property type="project" value="UniProtKB-UniRule"/>
</dbReference>
<evidence type="ECO:0000256" key="11">
    <source>
        <dbReference type="ARBA" id="ARBA00022842"/>
    </source>
</evidence>
<organism evidence="20 21">
    <name type="scientific">Inhella inkyongensis</name>
    <dbReference type="NCBI Taxonomy" id="392593"/>
    <lineage>
        <taxon>Bacteria</taxon>
        <taxon>Pseudomonadati</taxon>
        <taxon>Pseudomonadota</taxon>
        <taxon>Betaproteobacteria</taxon>
        <taxon>Burkholderiales</taxon>
        <taxon>Sphaerotilaceae</taxon>
        <taxon>Inhella</taxon>
    </lineage>
</organism>
<dbReference type="RefSeq" id="WP_221304963.1">
    <property type="nucleotide sequence ID" value="NZ_CP040709.1"/>
</dbReference>
<evidence type="ECO:0000256" key="3">
    <source>
        <dbReference type="ARBA" id="ARBA00004663"/>
    </source>
</evidence>
<dbReference type="EMBL" id="JACHHO010000002">
    <property type="protein sequence ID" value="MBB5204838.1"/>
    <property type="molecule type" value="Genomic_DNA"/>
</dbReference>
<evidence type="ECO:0000256" key="4">
    <source>
        <dbReference type="ARBA" id="ARBA00010561"/>
    </source>
</evidence>
<evidence type="ECO:0000256" key="15">
    <source>
        <dbReference type="ARBA" id="ARBA00032605"/>
    </source>
</evidence>
<dbReference type="InterPro" id="IPR003805">
    <property type="entry name" value="CobS"/>
</dbReference>
<keyword evidence="13 19" id="KW-0472">Membrane</keyword>
<evidence type="ECO:0000256" key="16">
    <source>
        <dbReference type="ARBA" id="ARBA00032853"/>
    </source>
</evidence>
<dbReference type="Proteomes" id="UP000554837">
    <property type="component" value="Unassembled WGS sequence"/>
</dbReference>
<comment type="pathway">
    <text evidence="3 19">Cofactor biosynthesis; adenosylcobalamin biosynthesis; adenosylcobalamin from cob(II)yrinate a,c-diamide: step 7/7.</text>
</comment>
<dbReference type="PANTHER" id="PTHR34148">
    <property type="entry name" value="ADENOSYLCOBINAMIDE-GDP RIBAZOLETRANSFERASE"/>
    <property type="match status" value="1"/>
</dbReference>
<name>A0A840S5R7_9BURK</name>
<evidence type="ECO:0000256" key="18">
    <source>
        <dbReference type="ARBA" id="ARBA00049504"/>
    </source>
</evidence>
<evidence type="ECO:0000256" key="14">
    <source>
        <dbReference type="ARBA" id="ARBA00025228"/>
    </source>
</evidence>